<dbReference type="OMA" id="MFLANEN"/>
<keyword evidence="1" id="KW-0862">Zinc</keyword>
<dbReference type="Pfam" id="PF00098">
    <property type="entry name" value="zf-CCHC"/>
    <property type="match status" value="1"/>
</dbReference>
<dbReference type="InterPro" id="IPR001878">
    <property type="entry name" value="Znf_CCHC"/>
</dbReference>
<dbReference type="PANTHER" id="PTHR34676:SF8">
    <property type="entry name" value="TRANSMEMBRANE PROTEIN"/>
    <property type="match status" value="1"/>
</dbReference>
<dbReference type="PANTHER" id="PTHR34676">
    <property type="entry name" value="DUF4219 DOMAIN-CONTAINING PROTEIN-RELATED"/>
    <property type="match status" value="1"/>
</dbReference>
<dbReference type="SMART" id="SM00343">
    <property type="entry name" value="ZnF_C2HC"/>
    <property type="match status" value="1"/>
</dbReference>
<dbReference type="Pfam" id="PF22936">
    <property type="entry name" value="Pol_BBD"/>
    <property type="match status" value="1"/>
</dbReference>
<dbReference type="InterPro" id="IPR036875">
    <property type="entry name" value="Znf_CCHC_sf"/>
</dbReference>
<keyword evidence="1" id="KW-0479">Metal-binding</keyword>
<dbReference type="InterPro" id="IPR012337">
    <property type="entry name" value="RNaseH-like_sf"/>
</dbReference>
<dbReference type="InterPro" id="IPR025724">
    <property type="entry name" value="GAG-pre-integrase_dom"/>
</dbReference>
<keyword evidence="5" id="KW-1185">Reference proteome</keyword>
<dbReference type="Pfam" id="PF14223">
    <property type="entry name" value="Retrotran_gag_2"/>
    <property type="match status" value="1"/>
</dbReference>
<keyword evidence="1" id="KW-0863">Zinc-finger</keyword>
<reference evidence="4" key="1">
    <citation type="journal article" date="2012" name="Nat. Biotechnol.">
        <title>Draft genome sequence of pigeonpea (Cajanus cajan), an orphan legume crop of resource-poor farmers.</title>
        <authorList>
            <person name="Varshney R.K."/>
            <person name="Chen W."/>
            <person name="Li Y."/>
            <person name="Bharti A.K."/>
            <person name="Saxena R.K."/>
            <person name="Schlueter J.A."/>
            <person name="Donoghue M.T."/>
            <person name="Azam S."/>
            <person name="Fan G."/>
            <person name="Whaley A.M."/>
            <person name="Farmer A.D."/>
            <person name="Sheridan J."/>
            <person name="Iwata A."/>
            <person name="Tuteja R."/>
            <person name="Penmetsa R.V."/>
            <person name="Wu W."/>
            <person name="Upadhyaya H.D."/>
            <person name="Yang S.P."/>
            <person name="Shah T."/>
            <person name="Saxena K.B."/>
            <person name="Michael T."/>
            <person name="McCombie W.R."/>
            <person name="Yang B."/>
            <person name="Zhang G."/>
            <person name="Yang H."/>
            <person name="Wang J."/>
            <person name="Spillane C."/>
            <person name="Cook D.R."/>
            <person name="May G.D."/>
            <person name="Xu X."/>
            <person name="Jackson S.A."/>
        </authorList>
    </citation>
    <scope>NUCLEOTIDE SEQUENCE [LARGE SCALE GENOMIC DNA]</scope>
</reference>
<proteinExistence type="predicted"/>
<dbReference type="InterPro" id="IPR001584">
    <property type="entry name" value="Integrase_cat-core"/>
</dbReference>
<dbReference type="GO" id="GO:0015074">
    <property type="term" value="P:DNA integration"/>
    <property type="evidence" value="ECO:0007669"/>
    <property type="project" value="InterPro"/>
</dbReference>
<dbReference type="Gene3D" id="3.30.420.10">
    <property type="entry name" value="Ribonuclease H-like superfamily/Ribonuclease H"/>
    <property type="match status" value="1"/>
</dbReference>
<sequence length="578" mass="67299">MANSNLPYGEGVSIHRPPVFNGENYVYWKIRMRIFIEAIDIAVWDAIENGPYIPMTKDDDEKREKHWSEWSDDEKKRAQYDYRAKNIITSALSIDEFFRISQCKSAKEMWDTLQVTHEGTSDVKRSRKHTLIREYELFRMNNGESISDFQKRFTHLINHLVDLGRKFEKEELNLKVLQCLDRSWQAKVTAIEESKDLTSLTLATLFGKLREHEQKLHIFEENEQQDKKGKGFNKKTNKKEEASTSSYKCFECGKPGHMKAECPNLLKKQQEEKKMKKNGKGKRAYIAWEDNDSSTTSVESEFEENNLCLMAGADQHTIECLRAKNLLWYLDSRCSRHMTGDPAKFSSLKLKNEGYVTNGDNNKGRILGHDNIGNSSSQTLIENVLLVDGLKHNLLSISQLSDKGFKIEFDNTCCLICDKKTKEIRFIGKRIDNIYMLDLEHSIVISNTKCLITQEDNIWLWHRRAAHIHMDHLNKLSRKELVVGLPKLKFSKDKLCDACQKGKQVKTSFKRKNQIFITRPLQLIHMDFFGPPRTMSLGGNYYGLVIVDDYSRFIWDMFLANENDVFNAFRKFSKLAFF</sequence>
<dbReference type="SUPFAM" id="SSF53098">
    <property type="entry name" value="Ribonuclease H-like"/>
    <property type="match status" value="1"/>
</dbReference>
<dbReference type="EMBL" id="KQ483682">
    <property type="protein sequence ID" value="KYP43144.1"/>
    <property type="molecule type" value="Genomic_DNA"/>
</dbReference>
<dbReference type="InterPro" id="IPR054722">
    <property type="entry name" value="PolX-like_BBD"/>
</dbReference>
<evidence type="ECO:0000259" key="3">
    <source>
        <dbReference type="PROSITE" id="PS50994"/>
    </source>
</evidence>
<organism evidence="4 5">
    <name type="scientific">Cajanus cajan</name>
    <name type="common">Pigeon pea</name>
    <name type="synonym">Cajanus indicus</name>
    <dbReference type="NCBI Taxonomy" id="3821"/>
    <lineage>
        <taxon>Eukaryota</taxon>
        <taxon>Viridiplantae</taxon>
        <taxon>Streptophyta</taxon>
        <taxon>Embryophyta</taxon>
        <taxon>Tracheophyta</taxon>
        <taxon>Spermatophyta</taxon>
        <taxon>Magnoliopsida</taxon>
        <taxon>eudicotyledons</taxon>
        <taxon>Gunneridae</taxon>
        <taxon>Pentapetalae</taxon>
        <taxon>rosids</taxon>
        <taxon>fabids</taxon>
        <taxon>Fabales</taxon>
        <taxon>Fabaceae</taxon>
        <taxon>Papilionoideae</taxon>
        <taxon>50 kb inversion clade</taxon>
        <taxon>NPAAA clade</taxon>
        <taxon>indigoferoid/millettioid clade</taxon>
        <taxon>Phaseoleae</taxon>
        <taxon>Cajanus</taxon>
    </lineage>
</organism>
<evidence type="ECO:0000259" key="2">
    <source>
        <dbReference type="PROSITE" id="PS50158"/>
    </source>
</evidence>
<dbReference type="PROSITE" id="PS50158">
    <property type="entry name" value="ZF_CCHC"/>
    <property type="match status" value="1"/>
</dbReference>
<dbReference type="InterPro" id="IPR036397">
    <property type="entry name" value="RNaseH_sf"/>
</dbReference>
<gene>
    <name evidence="4" type="ORF">KK1_035433</name>
</gene>
<protein>
    <submittedName>
        <fullName evidence="4">Retrovirus-related Pol polyprotein from transposon TNT 1-94</fullName>
    </submittedName>
</protein>
<dbReference type="SUPFAM" id="SSF57756">
    <property type="entry name" value="Retrovirus zinc finger-like domains"/>
    <property type="match status" value="1"/>
</dbReference>
<dbReference type="AlphaFoldDB" id="A0A151RKR1"/>
<dbReference type="Pfam" id="PF13976">
    <property type="entry name" value="gag_pre-integrs"/>
    <property type="match status" value="1"/>
</dbReference>
<feature type="domain" description="Integrase catalytic" evidence="3">
    <location>
        <begin position="516"/>
        <end position="578"/>
    </location>
</feature>
<name>A0A151RKR1_CAJCA</name>
<evidence type="ECO:0000256" key="1">
    <source>
        <dbReference type="PROSITE-ProRule" id="PRU00047"/>
    </source>
</evidence>
<accession>A0A151RKR1</accession>
<dbReference type="Gramene" id="C.cajan_34884.t">
    <property type="protein sequence ID" value="C.cajan_34884.t"/>
    <property type="gene ID" value="C.cajan_34884"/>
</dbReference>
<dbReference type="PROSITE" id="PS50994">
    <property type="entry name" value="INTEGRASE"/>
    <property type="match status" value="1"/>
</dbReference>
<feature type="domain" description="CCHC-type" evidence="2">
    <location>
        <begin position="248"/>
        <end position="264"/>
    </location>
</feature>
<evidence type="ECO:0000313" key="4">
    <source>
        <dbReference type="EMBL" id="KYP43144.1"/>
    </source>
</evidence>
<dbReference type="Gene3D" id="4.10.60.10">
    <property type="entry name" value="Zinc finger, CCHC-type"/>
    <property type="match status" value="1"/>
</dbReference>
<dbReference type="GO" id="GO:0008270">
    <property type="term" value="F:zinc ion binding"/>
    <property type="evidence" value="ECO:0007669"/>
    <property type="project" value="UniProtKB-KW"/>
</dbReference>
<evidence type="ECO:0000313" key="5">
    <source>
        <dbReference type="Proteomes" id="UP000075243"/>
    </source>
</evidence>
<dbReference type="Proteomes" id="UP000075243">
    <property type="component" value="Unassembled WGS sequence"/>
</dbReference>
<dbReference type="GO" id="GO:0003676">
    <property type="term" value="F:nucleic acid binding"/>
    <property type="evidence" value="ECO:0007669"/>
    <property type="project" value="InterPro"/>
</dbReference>